<evidence type="ECO:0000256" key="2">
    <source>
        <dbReference type="ARBA" id="ARBA00004141"/>
    </source>
</evidence>
<protein>
    <recommendedName>
        <fullName evidence="3">histidine kinase</fullName>
        <ecNumber evidence="3">2.7.13.3</ecNumber>
    </recommendedName>
</protein>
<sequence>MMSIRLRLILTLTLATLAVWLSAVVWIEHSTRAQVERVLDTRLAEAARMVSSLLSDRRIALAETGEIFTSDAAPGYLRQLSCQIWSETGALVGQSSGAPDGPLTEARAEGYSTSVIEGEDWRVFTVLNAELGLSIMVGDSIAVRERLIFDVIGGLLLPAAVILPLLAMALWIGVSRGLRPLDRLTEALRQRSPQDLSPLPLAPAPPELRPVHQALDGLFARVRQARAHERDFTAFAAHELKTPLAGLKTQAQIARRAPDEATRQAALAEIEASVARSDRLVRQLLDLSALEAGEAAPQAVALGAILDEVQRDLAPLAAKQGVTLAVTGGEAARLLLPRVLLYTLLRNVAENAILASPAGSAVQLSARCAPGRCVIAVADQGPGIPEAIRARITERFFRGPGAPVGGSGLGLAIAAAAADRLGATLDFPAPGAEGGQVVRLVLPRPG</sequence>
<evidence type="ECO:0000256" key="5">
    <source>
        <dbReference type="ARBA" id="ARBA00022679"/>
    </source>
</evidence>
<evidence type="ECO:0000313" key="16">
    <source>
        <dbReference type="EMBL" id="PVE46983.1"/>
    </source>
</evidence>
<dbReference type="Gene3D" id="3.30.565.10">
    <property type="entry name" value="Histidine kinase-like ATPase, C-terminal domain"/>
    <property type="match status" value="1"/>
</dbReference>
<feature type="transmembrane region" description="Helical" evidence="13">
    <location>
        <begin position="151"/>
        <end position="174"/>
    </location>
</feature>
<feature type="domain" description="HAMP" evidence="15">
    <location>
        <begin position="175"/>
        <end position="227"/>
    </location>
</feature>
<dbReference type="EC" id="2.7.13.3" evidence="3"/>
<keyword evidence="9" id="KW-0067">ATP-binding</keyword>
<dbReference type="AlphaFoldDB" id="A0A2T7UQI5"/>
<dbReference type="Pfam" id="PF02518">
    <property type="entry name" value="HATPase_c"/>
    <property type="match status" value="1"/>
</dbReference>
<dbReference type="PROSITE" id="PS50109">
    <property type="entry name" value="HIS_KIN"/>
    <property type="match status" value="1"/>
</dbReference>
<evidence type="ECO:0000256" key="8">
    <source>
        <dbReference type="ARBA" id="ARBA00022777"/>
    </source>
</evidence>
<dbReference type="GO" id="GO:0005524">
    <property type="term" value="F:ATP binding"/>
    <property type="evidence" value="ECO:0007669"/>
    <property type="project" value="UniProtKB-KW"/>
</dbReference>
<comment type="caution">
    <text evidence="16">The sequence shown here is derived from an EMBL/GenBank/DDBJ whole genome shotgun (WGS) entry which is preliminary data.</text>
</comment>
<dbReference type="SMART" id="SM00388">
    <property type="entry name" value="HisKA"/>
    <property type="match status" value="1"/>
</dbReference>
<keyword evidence="5" id="KW-0808">Transferase</keyword>
<keyword evidence="6 13" id="KW-0812">Transmembrane</keyword>
<keyword evidence="8 16" id="KW-0418">Kinase</keyword>
<dbReference type="SUPFAM" id="SSF55874">
    <property type="entry name" value="ATPase domain of HSP90 chaperone/DNA topoisomerase II/histidine kinase"/>
    <property type="match status" value="1"/>
</dbReference>
<evidence type="ECO:0000256" key="11">
    <source>
        <dbReference type="ARBA" id="ARBA00023012"/>
    </source>
</evidence>
<evidence type="ECO:0000256" key="1">
    <source>
        <dbReference type="ARBA" id="ARBA00000085"/>
    </source>
</evidence>
<dbReference type="CDD" id="cd00075">
    <property type="entry name" value="HATPase"/>
    <property type="match status" value="1"/>
</dbReference>
<dbReference type="InterPro" id="IPR003661">
    <property type="entry name" value="HisK_dim/P_dom"/>
</dbReference>
<evidence type="ECO:0000256" key="12">
    <source>
        <dbReference type="ARBA" id="ARBA00023136"/>
    </source>
</evidence>
<evidence type="ECO:0000256" key="9">
    <source>
        <dbReference type="ARBA" id="ARBA00022840"/>
    </source>
</evidence>
<dbReference type="GO" id="GO:0000155">
    <property type="term" value="F:phosphorelay sensor kinase activity"/>
    <property type="evidence" value="ECO:0007669"/>
    <property type="project" value="InterPro"/>
</dbReference>
<keyword evidence="10 13" id="KW-1133">Transmembrane helix</keyword>
<keyword evidence="7" id="KW-0547">Nucleotide-binding</keyword>
<keyword evidence="17" id="KW-1185">Reference proteome</keyword>
<accession>A0A2T7UQI5</accession>
<dbReference type="InterPro" id="IPR013727">
    <property type="entry name" value="2CSK_N"/>
</dbReference>
<dbReference type="InterPro" id="IPR005467">
    <property type="entry name" value="His_kinase_dom"/>
</dbReference>
<keyword evidence="4" id="KW-0597">Phosphoprotein</keyword>
<dbReference type="PANTHER" id="PTHR45436:SF14">
    <property type="entry name" value="SENSOR PROTEIN QSEC"/>
    <property type="match status" value="1"/>
</dbReference>
<reference evidence="16 17" key="1">
    <citation type="journal article" date="2011" name="Syst. Appl. Microbiol.">
        <title>Defluviimonas denitrificans gen. nov., sp. nov., and Pararhodobacter aggregans gen. nov., sp. nov., non-phototrophic Rhodobacteraceae from the biofilter of a marine aquaculture.</title>
        <authorList>
            <person name="Foesel B.U."/>
            <person name="Drake H.L."/>
            <person name="Schramm A."/>
        </authorList>
    </citation>
    <scope>NUCLEOTIDE SEQUENCE [LARGE SCALE GENOMIC DNA]</scope>
    <source>
        <strain evidence="16 17">D1-19</strain>
    </source>
</reference>
<evidence type="ECO:0000259" key="15">
    <source>
        <dbReference type="PROSITE" id="PS50885"/>
    </source>
</evidence>
<keyword evidence="11" id="KW-0902">Two-component regulatory system</keyword>
<dbReference type="Gene3D" id="1.10.287.130">
    <property type="match status" value="1"/>
</dbReference>
<dbReference type="InterPro" id="IPR050428">
    <property type="entry name" value="TCS_sensor_his_kinase"/>
</dbReference>
<dbReference type="InterPro" id="IPR003660">
    <property type="entry name" value="HAMP_dom"/>
</dbReference>
<dbReference type="EMBL" id="QDDR01000007">
    <property type="protein sequence ID" value="PVE46983.1"/>
    <property type="molecule type" value="Genomic_DNA"/>
</dbReference>
<organism evidence="16 17">
    <name type="scientific">Pararhodobacter aggregans</name>
    <dbReference type="NCBI Taxonomy" id="404875"/>
    <lineage>
        <taxon>Bacteria</taxon>
        <taxon>Pseudomonadati</taxon>
        <taxon>Pseudomonadota</taxon>
        <taxon>Alphaproteobacteria</taxon>
        <taxon>Rhodobacterales</taxon>
        <taxon>Paracoccaceae</taxon>
        <taxon>Pararhodobacter</taxon>
    </lineage>
</organism>
<evidence type="ECO:0000256" key="10">
    <source>
        <dbReference type="ARBA" id="ARBA00022989"/>
    </source>
</evidence>
<dbReference type="Proteomes" id="UP000244810">
    <property type="component" value="Unassembled WGS sequence"/>
</dbReference>
<name>A0A2T7UQI5_9RHOB</name>
<dbReference type="OrthoDB" id="9809766at2"/>
<dbReference type="Pfam" id="PF00512">
    <property type="entry name" value="HisKA"/>
    <property type="match status" value="1"/>
</dbReference>
<evidence type="ECO:0000256" key="4">
    <source>
        <dbReference type="ARBA" id="ARBA00022553"/>
    </source>
</evidence>
<dbReference type="PRINTS" id="PR00344">
    <property type="entry name" value="BCTRLSENSOR"/>
</dbReference>
<evidence type="ECO:0000256" key="7">
    <source>
        <dbReference type="ARBA" id="ARBA00022741"/>
    </source>
</evidence>
<proteinExistence type="predicted"/>
<comment type="catalytic activity">
    <reaction evidence="1">
        <text>ATP + protein L-histidine = ADP + protein N-phospho-L-histidine.</text>
        <dbReference type="EC" id="2.7.13.3"/>
    </reaction>
</comment>
<evidence type="ECO:0000313" key="17">
    <source>
        <dbReference type="Proteomes" id="UP000244810"/>
    </source>
</evidence>
<dbReference type="GO" id="GO:0005886">
    <property type="term" value="C:plasma membrane"/>
    <property type="evidence" value="ECO:0007669"/>
    <property type="project" value="TreeGrafter"/>
</dbReference>
<keyword evidence="12 13" id="KW-0472">Membrane</keyword>
<dbReference type="InterPro" id="IPR036097">
    <property type="entry name" value="HisK_dim/P_sf"/>
</dbReference>
<evidence type="ECO:0000259" key="14">
    <source>
        <dbReference type="PROSITE" id="PS50109"/>
    </source>
</evidence>
<dbReference type="SUPFAM" id="SSF47384">
    <property type="entry name" value="Homodimeric domain of signal transducing histidine kinase"/>
    <property type="match status" value="1"/>
</dbReference>
<gene>
    <name evidence="16" type="ORF">DDE23_14685</name>
</gene>
<dbReference type="InterPro" id="IPR003594">
    <property type="entry name" value="HATPase_dom"/>
</dbReference>
<comment type="subcellular location">
    <subcellularLocation>
        <location evidence="2">Membrane</location>
        <topology evidence="2">Multi-pass membrane protein</topology>
    </subcellularLocation>
</comment>
<dbReference type="Pfam" id="PF08521">
    <property type="entry name" value="2CSK_N"/>
    <property type="match status" value="1"/>
</dbReference>
<dbReference type="PROSITE" id="PS50885">
    <property type="entry name" value="HAMP"/>
    <property type="match status" value="1"/>
</dbReference>
<dbReference type="InterPro" id="IPR004358">
    <property type="entry name" value="Sig_transdc_His_kin-like_C"/>
</dbReference>
<dbReference type="CDD" id="cd00082">
    <property type="entry name" value="HisKA"/>
    <property type="match status" value="1"/>
</dbReference>
<feature type="domain" description="Histidine kinase" evidence="14">
    <location>
        <begin position="235"/>
        <end position="446"/>
    </location>
</feature>
<dbReference type="PANTHER" id="PTHR45436">
    <property type="entry name" value="SENSOR HISTIDINE KINASE YKOH"/>
    <property type="match status" value="1"/>
</dbReference>
<evidence type="ECO:0000256" key="3">
    <source>
        <dbReference type="ARBA" id="ARBA00012438"/>
    </source>
</evidence>
<dbReference type="SMART" id="SM00387">
    <property type="entry name" value="HATPase_c"/>
    <property type="match status" value="1"/>
</dbReference>
<dbReference type="InterPro" id="IPR036890">
    <property type="entry name" value="HATPase_C_sf"/>
</dbReference>
<evidence type="ECO:0000256" key="6">
    <source>
        <dbReference type="ARBA" id="ARBA00022692"/>
    </source>
</evidence>
<evidence type="ECO:0000256" key="13">
    <source>
        <dbReference type="SAM" id="Phobius"/>
    </source>
</evidence>